<dbReference type="RefSeq" id="XP_007449742.1">
    <property type="nucleotide sequence ID" value="XM_007449680.1"/>
</dbReference>
<evidence type="ECO:0000256" key="1">
    <source>
        <dbReference type="ARBA" id="ARBA00010586"/>
    </source>
</evidence>
<dbReference type="KEGG" id="lve:103088785"/>
<evidence type="ECO:0000259" key="3">
    <source>
        <dbReference type="Pfam" id="PF12881"/>
    </source>
</evidence>
<evidence type="ECO:0000256" key="2">
    <source>
        <dbReference type="SAM" id="MobiDB-lite"/>
    </source>
</evidence>
<dbReference type="OrthoDB" id="9683936at2759"/>
<proteinExistence type="inferred from homology"/>
<feature type="region of interest" description="Disordered" evidence="2">
    <location>
        <begin position="304"/>
        <end position="337"/>
    </location>
</feature>
<dbReference type="InterPro" id="IPR024309">
    <property type="entry name" value="NUT_N"/>
</dbReference>
<evidence type="ECO:0000313" key="5">
    <source>
        <dbReference type="RefSeq" id="XP_007449742.1"/>
    </source>
</evidence>
<dbReference type="GeneID" id="103088785"/>
<feature type="region of interest" description="Disordered" evidence="2">
    <location>
        <begin position="460"/>
        <end position="501"/>
    </location>
</feature>
<keyword evidence="4" id="KW-1185">Reference proteome</keyword>
<name>A0A340WQ23_LIPVE</name>
<comment type="similarity">
    <text evidence="1">Belongs to the NUT family.</text>
</comment>
<accession>A0A340WQ23</accession>
<dbReference type="PANTHER" id="PTHR22879">
    <property type="entry name" value="NUT FAMILY MEMBER 1"/>
    <property type="match status" value="1"/>
</dbReference>
<feature type="region of interest" description="Disordered" evidence="2">
    <location>
        <begin position="523"/>
        <end position="655"/>
    </location>
</feature>
<dbReference type="Pfam" id="PF12881">
    <property type="entry name" value="NUT"/>
    <property type="match status" value="2"/>
</dbReference>
<dbReference type="STRING" id="118797.A0A340WQ23"/>
<sequence>SPVLGPDVILNPGASLSDFMAVLFPPPIPGAQHRPPWGQHLPPPITPAFPPVSSPVLPAFPTTPLVANGGRGPSAPGACNLTVQVRSQGRPVKAPQTQTFIITQGPLTWSAPGALSGSAACPAPVFLATPAMKTTVTAPAVGVTQAGMGGWTPGFPPQSPLPAAQLVPIIRPVNSGPWPHGTSRKGSLATNQHYASQGDCSNPQSVYSNFRRWQRLKPLARRHLPKSPDAEALSCFLIPGLRSLARLKPTMTLEWRLCRAVQEWQRISNFDRMIYYEIAEKFMEFEAEEEMQIQKLQWMQCTQDLPPPAPPKLDPRGPPAPKSQRPLEPKAPKEVPPEAVSEYMDIMEALVGPVHSATGESVAEGGVDGNELKKEEHGIYLNPILLRYIDKLCSQEDFVTKVEAVIHPRFVEELLSPDPELDLLALAEELEQDEGLTSEELVQKRLLALKEDESVWAALSHSAPGIRSSPSEYDVGQGAQRHDQDPHLGAQGPSDGSGENEVKLPGEVIVVGTHHRMRPFSLSQSHAHASGLASPGGWVARSAPQGPSPQRRGLSPAPPAAPKSRKQDLCGRPASAEKLPIPGAGLRVSGKPALALWPAHLSRPRKRKRDPSDTERRRKRKKKHCSRYRTAGPALQDEAPGWPPWQPRGSSSSQC</sequence>
<feature type="compositionally biased region" description="Basic and acidic residues" evidence="2">
    <location>
        <begin position="325"/>
        <end position="336"/>
    </location>
</feature>
<feature type="non-terminal residue" evidence="5">
    <location>
        <position position="1"/>
    </location>
</feature>
<organism evidence="4 5">
    <name type="scientific">Lipotes vexillifer</name>
    <name type="common">Yangtze river dolphin</name>
    <dbReference type="NCBI Taxonomy" id="118797"/>
    <lineage>
        <taxon>Eukaryota</taxon>
        <taxon>Metazoa</taxon>
        <taxon>Chordata</taxon>
        <taxon>Craniata</taxon>
        <taxon>Vertebrata</taxon>
        <taxon>Euteleostomi</taxon>
        <taxon>Mammalia</taxon>
        <taxon>Eutheria</taxon>
        <taxon>Laurasiatheria</taxon>
        <taxon>Artiodactyla</taxon>
        <taxon>Whippomorpha</taxon>
        <taxon>Cetacea</taxon>
        <taxon>Odontoceti</taxon>
        <taxon>Lipotidae</taxon>
        <taxon>Lipotes</taxon>
    </lineage>
</organism>
<feature type="domain" description="Nuclear Testis protein N-terminal" evidence="3">
    <location>
        <begin position="8"/>
        <end position="322"/>
    </location>
</feature>
<feature type="compositionally biased region" description="Pro residues" evidence="2">
    <location>
        <begin position="305"/>
        <end position="321"/>
    </location>
</feature>
<feature type="compositionally biased region" description="Basic residues" evidence="2">
    <location>
        <begin position="617"/>
        <end position="627"/>
    </location>
</feature>
<protein>
    <submittedName>
        <fullName evidence="5">NUT family member 2G-like</fullName>
    </submittedName>
</protein>
<evidence type="ECO:0000313" key="4">
    <source>
        <dbReference type="Proteomes" id="UP000265300"/>
    </source>
</evidence>
<dbReference type="InParanoid" id="A0A340WQ23"/>
<dbReference type="AlphaFoldDB" id="A0A340WQ23"/>
<dbReference type="PANTHER" id="PTHR22879:SF14">
    <property type="entry name" value="NUT FAMILY MEMBER 2A-RELATED"/>
    <property type="match status" value="1"/>
</dbReference>
<dbReference type="InterPro" id="IPR024310">
    <property type="entry name" value="NUT"/>
</dbReference>
<feature type="domain" description="Nuclear Testis protein N-terminal" evidence="3">
    <location>
        <begin position="490"/>
        <end position="621"/>
    </location>
</feature>
<dbReference type="Proteomes" id="UP000265300">
    <property type="component" value="Unplaced"/>
</dbReference>
<reference evidence="5" key="1">
    <citation type="submission" date="2025-08" db="UniProtKB">
        <authorList>
            <consortium name="RefSeq"/>
        </authorList>
    </citation>
    <scope>IDENTIFICATION</scope>
</reference>
<gene>
    <name evidence="5" type="primary">LOC103088785</name>
</gene>